<feature type="region of interest" description="Disordered" evidence="1">
    <location>
        <begin position="115"/>
        <end position="140"/>
    </location>
</feature>
<evidence type="ECO:0000256" key="1">
    <source>
        <dbReference type="SAM" id="MobiDB-lite"/>
    </source>
</evidence>
<dbReference type="VEuPathDB" id="TriTrypDB:LdBPK_271020.1"/>
<keyword evidence="3" id="KW-1185">Reference proteome</keyword>
<feature type="region of interest" description="Disordered" evidence="1">
    <location>
        <begin position="170"/>
        <end position="281"/>
    </location>
</feature>
<feature type="compositionally biased region" description="Gly residues" evidence="1">
    <location>
        <begin position="18"/>
        <end position="31"/>
    </location>
</feature>
<gene>
    <name evidence="2" type="ORF">LdCL_270016700</name>
</gene>
<feature type="region of interest" description="Disordered" evidence="1">
    <location>
        <begin position="416"/>
        <end position="435"/>
    </location>
</feature>
<feature type="region of interest" description="Disordered" evidence="1">
    <location>
        <begin position="18"/>
        <end position="67"/>
    </location>
</feature>
<feature type="compositionally biased region" description="Gly residues" evidence="1">
    <location>
        <begin position="116"/>
        <end position="125"/>
    </location>
</feature>
<sequence>MSIRAVCWLQSKLGLDIGGRSSGDDGSGTLGSGELAGFSTTQNRSYSTDPVATVNGDPEPSRSGRGIGGGAGTFSGLASGWESKLGLVWRQASDKATQYWNTNMRRRGSKDPFGFGPAGAQGDFGGNTAAGDSPELDENGLPVTRNWYYYDAQLGRWTVSRDAPESVQQEYYEKLEEAERERLGQKKVGPPPPTAIAGGPPPLLGAAGGGHGSQSPHYAIPDYFGNAGATSAAPPQQAQPYGVYGGTPPQHAQSTSPGLSPPSAAISTQPGTYYPPTPLISSTTASATIQATTYRQPLSAHSQVAPQPPPAQAYLPAMPSISMSTYPVAGGAYPAASASPTSNTHALSLQPLPHMAVSEPPKTAMTVSSPPPPILASPTPSHLLSQPHVYSSPAHNGMPVSPPAPAVSQQYASPLLQSQSTEHNRSASGNSGAGVSSLSFAHASAPAPAPCASAAPDAYPYGGGSVSNNVQDSTTAVASVGIPTPSQTSFVLKAAAHGLQPPPPTSDPYAYPAPVTTAATAQAFAPAPAAPVQPQPLKAEANGYDEHPSAPSMGTFQTTSAAAVRPSAIGLPPPPSFKPFSPS</sequence>
<feature type="region of interest" description="Disordered" evidence="1">
    <location>
        <begin position="329"/>
        <end position="407"/>
    </location>
</feature>
<dbReference type="AlphaFoldDB" id="A0A3Q8IPV7"/>
<protein>
    <submittedName>
        <fullName evidence="2">Uncharacterized protein</fullName>
    </submittedName>
</protein>
<accession>A0A3Q8IPV7</accession>
<name>A0A3Q8IPV7_LEIDO</name>
<reference evidence="2 3" key="1">
    <citation type="journal article" date="2018" name="Sci. Rep.">
        <title>A complete Leishmania donovani reference genome identifies novel genetic variations associated with virulence.</title>
        <authorList>
            <person name="Lypaczewski P."/>
            <person name="Hoshizaki J."/>
            <person name="Zhang W.-W."/>
            <person name="McCall L.-I."/>
            <person name="Torcivia-Rodriguez J."/>
            <person name="Simonyan V."/>
            <person name="Kaur A."/>
            <person name="Dewar K."/>
            <person name="Matlashewski G."/>
        </authorList>
    </citation>
    <scope>NUCLEOTIDE SEQUENCE [LARGE SCALE GENOMIC DNA]</scope>
    <source>
        <strain evidence="2 3">LdCL</strain>
    </source>
</reference>
<feature type="compositionally biased region" description="Pro residues" evidence="1">
    <location>
        <begin position="189"/>
        <end position="203"/>
    </location>
</feature>
<evidence type="ECO:0000313" key="3">
    <source>
        <dbReference type="Proteomes" id="UP000274082"/>
    </source>
</evidence>
<feature type="compositionally biased region" description="Low complexity" evidence="1">
    <location>
        <begin position="426"/>
        <end position="435"/>
    </location>
</feature>
<feature type="region of interest" description="Disordered" evidence="1">
    <location>
        <begin position="527"/>
        <end position="583"/>
    </location>
</feature>
<feature type="region of interest" description="Disordered" evidence="1">
    <location>
        <begin position="294"/>
        <end position="316"/>
    </location>
</feature>
<feature type="compositionally biased region" description="Basic and acidic residues" evidence="1">
    <location>
        <begin position="171"/>
        <end position="184"/>
    </location>
</feature>
<feature type="compositionally biased region" description="Low complexity" evidence="1">
    <location>
        <begin position="329"/>
        <end position="342"/>
    </location>
</feature>
<dbReference type="Proteomes" id="UP000274082">
    <property type="component" value="Chromosome 27"/>
</dbReference>
<dbReference type="OrthoDB" id="252965at2759"/>
<organism evidence="2 3">
    <name type="scientific">Leishmania donovani</name>
    <dbReference type="NCBI Taxonomy" id="5661"/>
    <lineage>
        <taxon>Eukaryota</taxon>
        <taxon>Discoba</taxon>
        <taxon>Euglenozoa</taxon>
        <taxon>Kinetoplastea</taxon>
        <taxon>Metakinetoplastina</taxon>
        <taxon>Trypanosomatida</taxon>
        <taxon>Trypanosomatidae</taxon>
        <taxon>Leishmaniinae</taxon>
        <taxon>Leishmania</taxon>
    </lineage>
</organism>
<dbReference type="VEuPathDB" id="TriTrypDB:LdCL_270016700"/>
<evidence type="ECO:0000313" key="2">
    <source>
        <dbReference type="EMBL" id="AYU79997.1"/>
    </source>
</evidence>
<dbReference type="VEuPathDB" id="TriTrypDB:LDHU3_27.1640"/>
<feature type="compositionally biased region" description="Polar residues" evidence="1">
    <location>
        <begin position="38"/>
        <end position="50"/>
    </location>
</feature>
<feature type="compositionally biased region" description="Polar residues" evidence="1">
    <location>
        <begin position="552"/>
        <end position="561"/>
    </location>
</feature>
<feature type="compositionally biased region" description="Pro residues" evidence="1">
    <location>
        <begin position="571"/>
        <end position="583"/>
    </location>
</feature>
<proteinExistence type="predicted"/>
<dbReference type="EMBL" id="CP029526">
    <property type="protein sequence ID" value="AYU79997.1"/>
    <property type="molecule type" value="Genomic_DNA"/>
</dbReference>